<dbReference type="SMART" id="SM00271">
    <property type="entry name" value="DnaJ"/>
    <property type="match status" value="1"/>
</dbReference>
<protein>
    <recommendedName>
        <fullName evidence="2">J domain-containing protein</fullName>
    </recommendedName>
</protein>
<proteinExistence type="predicted"/>
<reference evidence="3" key="2">
    <citation type="journal article" date="2023" name="Commun. Biol.">
        <title>Intrasexual cuticular hydrocarbon dimorphism in a wasp sheds light on hydrocarbon biosynthesis genes in Hymenoptera.</title>
        <authorList>
            <person name="Moris V.C."/>
            <person name="Podsiadlowski L."/>
            <person name="Martin S."/>
            <person name="Oeyen J.P."/>
            <person name="Donath A."/>
            <person name="Petersen M."/>
            <person name="Wilbrandt J."/>
            <person name="Misof B."/>
            <person name="Liedtke D."/>
            <person name="Thamm M."/>
            <person name="Scheiner R."/>
            <person name="Schmitt T."/>
            <person name="Niehuis O."/>
        </authorList>
    </citation>
    <scope>NUCLEOTIDE SEQUENCE</scope>
    <source>
        <strain evidence="3">GBR_01_08_01A</strain>
    </source>
</reference>
<dbReference type="AlphaFoldDB" id="A0AAD9RUJ2"/>
<dbReference type="CDD" id="cd06257">
    <property type="entry name" value="DnaJ"/>
    <property type="match status" value="1"/>
</dbReference>
<reference evidence="3" key="1">
    <citation type="submission" date="2021-08" db="EMBL/GenBank/DDBJ databases">
        <authorList>
            <person name="Misof B."/>
            <person name="Oliver O."/>
            <person name="Podsiadlowski L."/>
            <person name="Donath A."/>
            <person name="Peters R."/>
            <person name="Mayer C."/>
            <person name="Rust J."/>
            <person name="Gunkel S."/>
            <person name="Lesny P."/>
            <person name="Martin S."/>
            <person name="Oeyen J.P."/>
            <person name="Petersen M."/>
            <person name="Panagiotis P."/>
            <person name="Wilbrandt J."/>
            <person name="Tanja T."/>
        </authorList>
    </citation>
    <scope>NUCLEOTIDE SEQUENCE</scope>
    <source>
        <strain evidence="3">GBR_01_08_01A</strain>
        <tissue evidence="3">Thorax + abdomen</tissue>
    </source>
</reference>
<evidence type="ECO:0000313" key="4">
    <source>
        <dbReference type="Proteomes" id="UP001258017"/>
    </source>
</evidence>
<dbReference type="Pfam" id="PF00226">
    <property type="entry name" value="DnaJ"/>
    <property type="match status" value="1"/>
</dbReference>
<evidence type="ECO:0000259" key="2">
    <source>
        <dbReference type="PROSITE" id="PS50076"/>
    </source>
</evidence>
<dbReference type="PANTHER" id="PTHR44873:SF1">
    <property type="entry name" value="DNAJ HOMOLOG SUBFAMILY C MEMBER 30, MITOCHONDRIAL"/>
    <property type="match status" value="1"/>
</dbReference>
<sequence length="210" mass="24965">MHIALNTHWIEKTFLCNSRMAFLAFQFMQPKLFTHSQMKTHYDTLEISPKATHNEIKSSYYKLSMIYHPDKNKSELAKRKFQNISEAYEVLGNHQSRKRYDRSIMIKESVRTAAPKAAYKYASVYKSHTHPMGNKHFNFDVWTKKHYGERFRRRQFEARQFENEELGDPSDSDISDIPALFYVVTFIIIYICISYSLHNDYDVPKKSNNK</sequence>
<organism evidence="3 4">
    <name type="scientific">Odynerus spinipes</name>
    <dbReference type="NCBI Taxonomy" id="1348599"/>
    <lineage>
        <taxon>Eukaryota</taxon>
        <taxon>Metazoa</taxon>
        <taxon>Ecdysozoa</taxon>
        <taxon>Arthropoda</taxon>
        <taxon>Hexapoda</taxon>
        <taxon>Insecta</taxon>
        <taxon>Pterygota</taxon>
        <taxon>Neoptera</taxon>
        <taxon>Endopterygota</taxon>
        <taxon>Hymenoptera</taxon>
        <taxon>Apocrita</taxon>
        <taxon>Aculeata</taxon>
        <taxon>Vespoidea</taxon>
        <taxon>Vespidae</taxon>
        <taxon>Eumeninae</taxon>
        <taxon>Odynerus</taxon>
    </lineage>
</organism>
<gene>
    <name evidence="3" type="ORF">KPH14_008367</name>
</gene>
<dbReference type="PROSITE" id="PS50076">
    <property type="entry name" value="DNAJ_2"/>
    <property type="match status" value="1"/>
</dbReference>
<dbReference type="PRINTS" id="PR00625">
    <property type="entry name" value="JDOMAIN"/>
</dbReference>
<name>A0AAD9RUJ2_9HYME</name>
<dbReference type="PROSITE" id="PS00636">
    <property type="entry name" value="DNAJ_1"/>
    <property type="match status" value="1"/>
</dbReference>
<dbReference type="Gene3D" id="1.10.287.110">
    <property type="entry name" value="DnaJ domain"/>
    <property type="match status" value="1"/>
</dbReference>
<evidence type="ECO:0000256" key="1">
    <source>
        <dbReference type="SAM" id="Phobius"/>
    </source>
</evidence>
<dbReference type="InterPro" id="IPR036869">
    <property type="entry name" value="J_dom_sf"/>
</dbReference>
<accession>A0AAD9RUJ2</accession>
<keyword evidence="4" id="KW-1185">Reference proteome</keyword>
<dbReference type="EMBL" id="JAIFRP010000019">
    <property type="protein sequence ID" value="KAK2586079.1"/>
    <property type="molecule type" value="Genomic_DNA"/>
</dbReference>
<dbReference type="PANTHER" id="PTHR44873">
    <property type="entry name" value="DNAJ HOMOLOG SUBFAMILY C MEMBER 30, MITOCHONDRIAL"/>
    <property type="match status" value="1"/>
</dbReference>
<feature type="domain" description="J" evidence="2">
    <location>
        <begin position="40"/>
        <end position="104"/>
    </location>
</feature>
<keyword evidence="1" id="KW-0472">Membrane</keyword>
<dbReference type="SUPFAM" id="SSF46565">
    <property type="entry name" value="Chaperone J-domain"/>
    <property type="match status" value="1"/>
</dbReference>
<dbReference type="InterPro" id="IPR001623">
    <property type="entry name" value="DnaJ_domain"/>
</dbReference>
<keyword evidence="1" id="KW-1133">Transmembrane helix</keyword>
<dbReference type="Proteomes" id="UP001258017">
    <property type="component" value="Unassembled WGS sequence"/>
</dbReference>
<dbReference type="InterPro" id="IPR053025">
    <property type="entry name" value="Mito_ATP_Synthase-Asso"/>
</dbReference>
<keyword evidence="1" id="KW-0812">Transmembrane</keyword>
<feature type="transmembrane region" description="Helical" evidence="1">
    <location>
        <begin position="179"/>
        <end position="197"/>
    </location>
</feature>
<comment type="caution">
    <text evidence="3">The sequence shown here is derived from an EMBL/GenBank/DDBJ whole genome shotgun (WGS) entry which is preliminary data.</text>
</comment>
<evidence type="ECO:0000313" key="3">
    <source>
        <dbReference type="EMBL" id="KAK2586079.1"/>
    </source>
</evidence>
<dbReference type="InterPro" id="IPR018253">
    <property type="entry name" value="DnaJ_domain_CS"/>
</dbReference>